<evidence type="ECO:0000313" key="2">
    <source>
        <dbReference type="Proteomes" id="UP000309128"/>
    </source>
</evidence>
<name>A0A5S4FHI3_9ACTN</name>
<comment type="caution">
    <text evidence="1">The sequence shown here is derived from an EMBL/GenBank/DDBJ whole genome shotgun (WGS) entry which is preliminary data.</text>
</comment>
<dbReference type="Proteomes" id="UP000309128">
    <property type="component" value="Unassembled WGS sequence"/>
</dbReference>
<reference evidence="1 2" key="1">
    <citation type="submission" date="2019-05" db="EMBL/GenBank/DDBJ databases">
        <title>Draft genome sequence of Nonomuraea turkmeniaca DSM 43926.</title>
        <authorList>
            <person name="Saricaoglu S."/>
            <person name="Isik K."/>
        </authorList>
    </citation>
    <scope>NUCLEOTIDE SEQUENCE [LARGE SCALE GENOMIC DNA]</scope>
    <source>
        <strain evidence="1 2">DSM 43926</strain>
    </source>
</reference>
<dbReference type="RefSeq" id="WP_138667634.1">
    <property type="nucleotide sequence ID" value="NZ_VCKY01000062.1"/>
</dbReference>
<accession>A0A5S4FHI3</accession>
<sequence>MGSVPLDAMDAEEIIDLLEHAAVVIGQLAGQQMAELVNAEHAPGERSPAELSIDLALAAADLSDAAAEHTALTPS</sequence>
<protein>
    <submittedName>
        <fullName evidence="1">Uncharacterized protein</fullName>
    </submittedName>
</protein>
<dbReference type="EMBL" id="VCKY01000062">
    <property type="protein sequence ID" value="TMR19411.1"/>
    <property type="molecule type" value="Genomic_DNA"/>
</dbReference>
<organism evidence="1 2">
    <name type="scientific">Nonomuraea turkmeniaca</name>
    <dbReference type="NCBI Taxonomy" id="103838"/>
    <lineage>
        <taxon>Bacteria</taxon>
        <taxon>Bacillati</taxon>
        <taxon>Actinomycetota</taxon>
        <taxon>Actinomycetes</taxon>
        <taxon>Streptosporangiales</taxon>
        <taxon>Streptosporangiaceae</taxon>
        <taxon>Nonomuraea</taxon>
    </lineage>
</organism>
<evidence type="ECO:0000313" key="1">
    <source>
        <dbReference type="EMBL" id="TMR19411.1"/>
    </source>
</evidence>
<dbReference type="AlphaFoldDB" id="A0A5S4FHI3"/>
<gene>
    <name evidence="1" type="ORF">ETD86_19780</name>
</gene>
<keyword evidence="2" id="KW-1185">Reference proteome</keyword>
<proteinExistence type="predicted"/>